<comment type="caution">
    <text evidence="8">The sequence shown here is derived from an EMBL/GenBank/DDBJ whole genome shotgun (WGS) entry which is preliminary data.</text>
</comment>
<dbReference type="GO" id="GO:0003677">
    <property type="term" value="F:DNA binding"/>
    <property type="evidence" value="ECO:0007669"/>
    <property type="project" value="UniProtKB-KW"/>
</dbReference>
<dbReference type="InterPro" id="IPR002059">
    <property type="entry name" value="CSP_DNA-bd"/>
</dbReference>
<dbReference type="PRINTS" id="PR00050">
    <property type="entry name" value="COLDSHOCK"/>
</dbReference>
<organism evidence="8 9">
    <name type="scientific">Methylorubrum extorquens</name>
    <name type="common">Methylobacterium dichloromethanicum</name>
    <name type="synonym">Methylobacterium extorquens</name>
    <dbReference type="NCBI Taxonomy" id="408"/>
    <lineage>
        <taxon>Bacteria</taxon>
        <taxon>Pseudomonadati</taxon>
        <taxon>Pseudomonadota</taxon>
        <taxon>Alphaproteobacteria</taxon>
        <taxon>Hyphomicrobiales</taxon>
        <taxon>Methylobacteriaceae</taxon>
        <taxon>Methylorubrum</taxon>
    </lineage>
</organism>
<dbReference type="InterPro" id="IPR011129">
    <property type="entry name" value="CSD"/>
</dbReference>
<dbReference type="Proteomes" id="UP000180215">
    <property type="component" value="Unassembled WGS sequence"/>
</dbReference>
<evidence type="ECO:0000313" key="8">
    <source>
        <dbReference type="EMBL" id="OHV15910.1"/>
    </source>
</evidence>
<dbReference type="AlphaFoldDB" id="A0A1S1P2L9"/>
<dbReference type="InterPro" id="IPR012340">
    <property type="entry name" value="NA-bd_OB-fold"/>
</dbReference>
<keyword evidence="3" id="KW-0805">Transcription regulation</keyword>
<accession>A0A1S1P2L9</accession>
<gene>
    <name evidence="8" type="ORF">BK022_15695</name>
</gene>
<dbReference type="PANTHER" id="PTHR46565:SF20">
    <property type="entry name" value="COLD SHOCK DOMAIN-CONTAINING PROTEIN 4"/>
    <property type="match status" value="1"/>
</dbReference>
<dbReference type="CDD" id="cd04458">
    <property type="entry name" value="CSP_CDS"/>
    <property type="match status" value="1"/>
</dbReference>
<reference evidence="8 9" key="1">
    <citation type="submission" date="2016-10" db="EMBL/GenBank/DDBJ databases">
        <title>Draft genome sequence of Methylobacterium extorquens CP3, a seed endophyte of Crotalaria pumila with plant growth-promoting and metal tolerance properties.</title>
        <authorList>
            <person name="Sanchez-Lopez A.S."/>
            <person name="Van Hamme J.D."/>
            <person name="Thijs S."/>
            <person name="Mcammond B.M."/>
            <person name="Stevens V."/>
            <person name="Gonzalez-Chavez M.D.C."/>
            <person name="Vangronsveld J."/>
        </authorList>
    </citation>
    <scope>NUCLEOTIDE SEQUENCE [LARGE SCALE GENOMIC DNA]</scope>
    <source>
        <strain evidence="8 9">CP3</strain>
    </source>
</reference>
<name>A0A1S1P2L9_METEX</name>
<keyword evidence="5" id="KW-0010">Activator</keyword>
<evidence type="ECO:0000256" key="6">
    <source>
        <dbReference type="ARBA" id="ARBA00023163"/>
    </source>
</evidence>
<evidence type="ECO:0000256" key="1">
    <source>
        <dbReference type="ARBA" id="ARBA00004496"/>
    </source>
</evidence>
<evidence type="ECO:0000256" key="4">
    <source>
        <dbReference type="ARBA" id="ARBA00023125"/>
    </source>
</evidence>
<dbReference type="InterPro" id="IPR012156">
    <property type="entry name" value="Cold_shock_CspA"/>
</dbReference>
<evidence type="ECO:0000313" key="9">
    <source>
        <dbReference type="Proteomes" id="UP000180215"/>
    </source>
</evidence>
<sequence length="73" mass="7656">MANGTVKWFNADKGFGFIRPDAGGGDVFMMAQDVQAAGLKRLDEGQKVTFKPVDAEGGKVAAKNIKVLQAGSV</sequence>
<keyword evidence="6" id="KW-0804">Transcription</keyword>
<comment type="subcellular location">
    <subcellularLocation>
        <location evidence="1">Cytoplasm</location>
    </subcellularLocation>
</comment>
<dbReference type="GO" id="GO:0005829">
    <property type="term" value="C:cytosol"/>
    <property type="evidence" value="ECO:0007669"/>
    <property type="project" value="UniProtKB-ARBA"/>
</dbReference>
<evidence type="ECO:0000256" key="3">
    <source>
        <dbReference type="ARBA" id="ARBA00023015"/>
    </source>
</evidence>
<evidence type="ECO:0000256" key="2">
    <source>
        <dbReference type="ARBA" id="ARBA00022490"/>
    </source>
</evidence>
<keyword evidence="2" id="KW-0963">Cytoplasm</keyword>
<dbReference type="PANTHER" id="PTHR46565">
    <property type="entry name" value="COLD SHOCK DOMAIN PROTEIN 2"/>
    <property type="match status" value="1"/>
</dbReference>
<evidence type="ECO:0000259" key="7">
    <source>
        <dbReference type="PROSITE" id="PS51857"/>
    </source>
</evidence>
<dbReference type="SUPFAM" id="SSF50249">
    <property type="entry name" value="Nucleic acid-binding proteins"/>
    <property type="match status" value="1"/>
</dbReference>
<evidence type="ECO:0000256" key="5">
    <source>
        <dbReference type="ARBA" id="ARBA00023159"/>
    </source>
</evidence>
<dbReference type="Pfam" id="PF00313">
    <property type="entry name" value="CSD"/>
    <property type="match status" value="1"/>
</dbReference>
<protein>
    <submittedName>
        <fullName evidence="8">Cold-shock protein</fullName>
    </submittedName>
</protein>
<feature type="domain" description="CSD" evidence="7">
    <location>
        <begin position="1"/>
        <end position="67"/>
    </location>
</feature>
<proteinExistence type="predicted"/>
<dbReference type="SMART" id="SM00357">
    <property type="entry name" value="CSP"/>
    <property type="match status" value="1"/>
</dbReference>
<dbReference type="PROSITE" id="PS51857">
    <property type="entry name" value="CSD_2"/>
    <property type="match status" value="1"/>
</dbReference>
<keyword evidence="4" id="KW-0238">DNA-binding</keyword>
<dbReference type="EMBL" id="MNAO01000194">
    <property type="protein sequence ID" value="OHV15910.1"/>
    <property type="molecule type" value="Genomic_DNA"/>
</dbReference>
<dbReference type="PIRSF" id="PIRSF002599">
    <property type="entry name" value="Cold_shock_A"/>
    <property type="match status" value="1"/>
</dbReference>
<dbReference type="Gene3D" id="2.40.50.140">
    <property type="entry name" value="Nucleic acid-binding proteins"/>
    <property type="match status" value="1"/>
</dbReference>